<sequence>MTETRRITDVATLKAMGHPLRVRLYGDLYMRGTATASQLAESLDDGTAVSLVSYHLRKLAEHGLIEEAPAESGRDGRERWWRPAQESLRIDGADFRGSPEGAAAHTALSRIIYEQRREHYLRFVEQRSGWSEAWQDASDASDFHARLTAGELKELTEELHAVIKRYAEQGRAAEAAGDSEGRETAVVHLYGFPFRP</sequence>
<gene>
    <name evidence="2" type="ORF">H9Y04_06210</name>
</gene>
<dbReference type="InterPro" id="IPR001845">
    <property type="entry name" value="HTH_ArsR_DNA-bd_dom"/>
</dbReference>
<dbReference type="Pfam" id="PF12840">
    <property type="entry name" value="HTH_20"/>
    <property type="match status" value="1"/>
</dbReference>
<name>A0ABR7SCV0_9ACTN</name>
<dbReference type="InterPro" id="IPR036388">
    <property type="entry name" value="WH-like_DNA-bd_sf"/>
</dbReference>
<reference evidence="2 3" key="1">
    <citation type="submission" date="2020-08" db="EMBL/GenBank/DDBJ databases">
        <title>Genemic of Streptomyces polyaspartic.</title>
        <authorList>
            <person name="Liu W."/>
        </authorList>
    </citation>
    <scope>NUCLEOTIDE SEQUENCE [LARGE SCALE GENOMIC DNA]</scope>
    <source>
        <strain evidence="2 3">TRM66268-LWL</strain>
    </source>
</reference>
<dbReference type="SMART" id="SM00418">
    <property type="entry name" value="HTH_ARSR"/>
    <property type="match status" value="1"/>
</dbReference>
<dbReference type="InterPro" id="IPR036390">
    <property type="entry name" value="WH_DNA-bd_sf"/>
</dbReference>
<feature type="domain" description="HTH arsR-type" evidence="1">
    <location>
        <begin position="11"/>
        <end position="97"/>
    </location>
</feature>
<evidence type="ECO:0000313" key="2">
    <source>
        <dbReference type="EMBL" id="MBC9712163.1"/>
    </source>
</evidence>
<dbReference type="Proteomes" id="UP000642284">
    <property type="component" value="Unassembled WGS sequence"/>
</dbReference>
<dbReference type="Gene3D" id="1.10.10.10">
    <property type="entry name" value="Winged helix-like DNA-binding domain superfamily/Winged helix DNA-binding domain"/>
    <property type="match status" value="1"/>
</dbReference>
<organism evidence="2 3">
    <name type="scientific">Streptomyces polyasparticus</name>
    <dbReference type="NCBI Taxonomy" id="2767826"/>
    <lineage>
        <taxon>Bacteria</taxon>
        <taxon>Bacillati</taxon>
        <taxon>Actinomycetota</taxon>
        <taxon>Actinomycetes</taxon>
        <taxon>Kitasatosporales</taxon>
        <taxon>Streptomycetaceae</taxon>
        <taxon>Streptomyces</taxon>
    </lineage>
</organism>
<dbReference type="SUPFAM" id="SSF46785">
    <property type="entry name" value="Winged helix' DNA-binding domain"/>
    <property type="match status" value="1"/>
</dbReference>
<dbReference type="InterPro" id="IPR011991">
    <property type="entry name" value="ArsR-like_HTH"/>
</dbReference>
<dbReference type="CDD" id="cd00090">
    <property type="entry name" value="HTH_ARSR"/>
    <property type="match status" value="1"/>
</dbReference>
<dbReference type="EMBL" id="JACTVJ010000004">
    <property type="protein sequence ID" value="MBC9712163.1"/>
    <property type="molecule type" value="Genomic_DNA"/>
</dbReference>
<protein>
    <submittedName>
        <fullName evidence="2">Helix-turn-helix domain-containing protein</fullName>
    </submittedName>
</protein>
<evidence type="ECO:0000259" key="1">
    <source>
        <dbReference type="SMART" id="SM00418"/>
    </source>
</evidence>
<comment type="caution">
    <text evidence="2">The sequence shown here is derived from an EMBL/GenBank/DDBJ whole genome shotgun (WGS) entry which is preliminary data.</text>
</comment>
<dbReference type="RefSeq" id="WP_187812642.1">
    <property type="nucleotide sequence ID" value="NZ_JACTVJ010000004.1"/>
</dbReference>
<evidence type="ECO:0000313" key="3">
    <source>
        <dbReference type="Proteomes" id="UP000642284"/>
    </source>
</evidence>
<keyword evidence="3" id="KW-1185">Reference proteome</keyword>
<proteinExistence type="predicted"/>
<accession>A0ABR7SCV0</accession>